<dbReference type="OrthoDB" id="3197277at2"/>
<evidence type="ECO:0000313" key="4">
    <source>
        <dbReference type="EMBL" id="OAN11320.1"/>
    </source>
</evidence>
<dbReference type="AlphaFoldDB" id="A0A178K1Y7"/>
<comment type="similarity">
    <text evidence="3">Belongs to the FdhD family.</text>
</comment>
<dbReference type="GO" id="GO:0006777">
    <property type="term" value="P:Mo-molybdopterin cofactor biosynthetic process"/>
    <property type="evidence" value="ECO:0007669"/>
    <property type="project" value="UniProtKB-UniRule"/>
</dbReference>
<dbReference type="EMBL" id="LVHF01000033">
    <property type="protein sequence ID" value="OAN11320.1"/>
    <property type="molecule type" value="Genomic_DNA"/>
</dbReference>
<dbReference type="NCBIfam" id="TIGR00129">
    <property type="entry name" value="fdhD_narQ"/>
    <property type="match status" value="1"/>
</dbReference>
<dbReference type="GO" id="GO:0005737">
    <property type="term" value="C:cytoplasm"/>
    <property type="evidence" value="ECO:0007669"/>
    <property type="project" value="UniProtKB-SubCell"/>
</dbReference>
<dbReference type="InterPro" id="IPR003786">
    <property type="entry name" value="FdhD"/>
</dbReference>
<proteinExistence type="inferred from homology"/>
<dbReference type="Pfam" id="PF02634">
    <property type="entry name" value="FdhD-NarQ"/>
    <property type="match status" value="1"/>
</dbReference>
<dbReference type="STRING" id="858640.A3K86_20425"/>
<evidence type="ECO:0000256" key="3">
    <source>
        <dbReference type="HAMAP-Rule" id="MF_00187"/>
    </source>
</evidence>
<keyword evidence="1 3" id="KW-0963">Cytoplasm</keyword>
<feature type="active site" description="Cysteine persulfide intermediate" evidence="3">
    <location>
        <position position="119"/>
    </location>
</feature>
<dbReference type="SUPFAM" id="SSF53927">
    <property type="entry name" value="Cytidine deaminase-like"/>
    <property type="match status" value="1"/>
</dbReference>
<keyword evidence="5" id="KW-1185">Reference proteome</keyword>
<evidence type="ECO:0000256" key="1">
    <source>
        <dbReference type="ARBA" id="ARBA00022490"/>
    </source>
</evidence>
<dbReference type="Proteomes" id="UP000078503">
    <property type="component" value="Unassembled WGS sequence"/>
</dbReference>
<reference evidence="4 5" key="1">
    <citation type="submission" date="2016-03" db="EMBL/GenBank/DDBJ databases">
        <title>Photobacterium proteolyticum sp. nov. a protease producing bacterium isolated from ocean sediments of Laizhou Bay.</title>
        <authorList>
            <person name="Li Y."/>
        </authorList>
    </citation>
    <scope>NUCLEOTIDE SEQUENCE [LARGE SCALE GENOMIC DNA]</scope>
    <source>
        <strain evidence="4 5">R-40508</strain>
    </source>
</reference>
<protein>
    <recommendedName>
        <fullName evidence="3">Sulfur carrier protein FdhD</fullName>
    </recommendedName>
</protein>
<organism evidence="4 5">
    <name type="scientific">Photobacterium jeanii</name>
    <dbReference type="NCBI Taxonomy" id="858640"/>
    <lineage>
        <taxon>Bacteria</taxon>
        <taxon>Pseudomonadati</taxon>
        <taxon>Pseudomonadota</taxon>
        <taxon>Gammaproteobacteria</taxon>
        <taxon>Vibrionales</taxon>
        <taxon>Vibrionaceae</taxon>
        <taxon>Photobacterium</taxon>
    </lineage>
</organism>
<name>A0A178K1Y7_9GAMM</name>
<comment type="subcellular location">
    <subcellularLocation>
        <location evidence="3">Cytoplasm</location>
    </subcellularLocation>
</comment>
<keyword evidence="4" id="KW-0808">Transferase</keyword>
<evidence type="ECO:0000313" key="5">
    <source>
        <dbReference type="Proteomes" id="UP000078503"/>
    </source>
</evidence>
<gene>
    <name evidence="3" type="primary">fdhD</name>
    <name evidence="4" type="ORF">A3K86_20425</name>
</gene>
<evidence type="ECO:0000256" key="2">
    <source>
        <dbReference type="ARBA" id="ARBA00023150"/>
    </source>
</evidence>
<dbReference type="InterPro" id="IPR016193">
    <property type="entry name" value="Cytidine_deaminase-like"/>
</dbReference>
<dbReference type="Gene3D" id="3.10.20.10">
    <property type="match status" value="1"/>
</dbReference>
<feature type="binding site" evidence="3">
    <location>
        <begin position="256"/>
        <end position="261"/>
    </location>
    <ligand>
        <name>Mo-bis(molybdopterin guanine dinucleotide)</name>
        <dbReference type="ChEBI" id="CHEBI:60539"/>
    </ligand>
</feature>
<dbReference type="GO" id="GO:0097163">
    <property type="term" value="F:sulfur carrier activity"/>
    <property type="evidence" value="ECO:0007669"/>
    <property type="project" value="UniProtKB-UniRule"/>
</dbReference>
<dbReference type="PANTHER" id="PTHR30592">
    <property type="entry name" value="FORMATE DEHYDROGENASE"/>
    <property type="match status" value="1"/>
</dbReference>
<dbReference type="RefSeq" id="WP_068335889.1">
    <property type="nucleotide sequence ID" value="NZ_LVHF01000033.1"/>
</dbReference>
<dbReference type="PANTHER" id="PTHR30592:SF1">
    <property type="entry name" value="SULFUR CARRIER PROTEIN FDHD"/>
    <property type="match status" value="1"/>
</dbReference>
<dbReference type="GO" id="GO:0016783">
    <property type="term" value="F:sulfurtransferase activity"/>
    <property type="evidence" value="ECO:0007669"/>
    <property type="project" value="InterPro"/>
</dbReference>
<dbReference type="PIRSF" id="PIRSF015626">
    <property type="entry name" value="FdhD"/>
    <property type="match status" value="1"/>
</dbReference>
<comment type="caution">
    <text evidence="4">The sequence shown here is derived from an EMBL/GenBank/DDBJ whole genome shotgun (WGS) entry which is preliminary data.</text>
</comment>
<dbReference type="HAMAP" id="MF_00187">
    <property type="entry name" value="FdhD"/>
    <property type="match status" value="1"/>
</dbReference>
<keyword evidence="2 3" id="KW-0501">Molybdenum cofactor biosynthesis</keyword>
<dbReference type="Gene3D" id="3.40.140.10">
    <property type="entry name" value="Cytidine Deaminase, domain 2"/>
    <property type="match status" value="1"/>
</dbReference>
<sequence>MHDVLQDDVSTHVYDTHKVFRFRKNAFEKDDLDNLASESAVALVYNGIAHTVLMCSATELEYLAIGFSLSEGIIQHYRDIHDIEVVYTEKGIELHIELCNRCFEQLKHVRRTMAGRTGCGICGTEQLDQVVRPLSTLGNQLTMDIATFDHALQQLKQHQRLNRLTGATHAAAYISQQGEIVVIQEDIGRHIALDKLIGYIVKHRLTGGAILVTSRASFEMVQKAVIAGVEILFAISAATMMAVELAQQANLTLVGFCRPGRADVYTHPERVTCHL</sequence>
<comment type="function">
    <text evidence="3">Required for formate dehydrogenase (FDH) activity. Acts as a sulfur carrier protein that transfers sulfur from IscS to the molybdenum cofactor prior to its insertion into FDH.</text>
</comment>
<accession>A0A178K1Y7</accession>